<dbReference type="Proteomes" id="UP000234951">
    <property type="component" value="Unassembled WGS sequence"/>
</dbReference>
<name>A0A2N5GIW2_9BACI</name>
<comment type="caution">
    <text evidence="1">The sequence shown here is derived from an EMBL/GenBank/DDBJ whole genome shotgun (WGS) entry which is preliminary data.</text>
</comment>
<dbReference type="OrthoDB" id="2736409at2"/>
<reference evidence="2 4" key="2">
    <citation type="submission" date="2017-12" db="EMBL/GenBank/DDBJ databases">
        <title>Comparative Functional Genomics of Dry Heat Resistant strains isolated from the Viking Spacecraft.</title>
        <authorList>
            <person name="Seuylemezian A."/>
            <person name="Cooper K."/>
            <person name="Vaishampayan P."/>
        </authorList>
    </citation>
    <scope>NUCLEOTIDE SEQUENCE [LARGE SCALE GENOMIC DNA]</scope>
    <source>
        <strain evidence="2 4">ATCC 29669</strain>
    </source>
</reference>
<protein>
    <submittedName>
        <fullName evidence="1">Pullulanase</fullName>
    </submittedName>
</protein>
<evidence type="ECO:0000313" key="1">
    <source>
        <dbReference type="EMBL" id="PLR80994.1"/>
    </source>
</evidence>
<evidence type="ECO:0000313" key="3">
    <source>
        <dbReference type="Proteomes" id="UP000234951"/>
    </source>
</evidence>
<gene>
    <name evidence="1" type="ORF">CU635_15890</name>
    <name evidence="2" type="ORF">CVD25_07060</name>
</gene>
<dbReference type="EMBL" id="PGVD01000019">
    <property type="protein sequence ID" value="PLR99030.1"/>
    <property type="molecule type" value="Genomic_DNA"/>
</dbReference>
<dbReference type="Pfam" id="PF20119">
    <property type="entry name" value="DUF6509"/>
    <property type="match status" value="1"/>
</dbReference>
<accession>A0A2N5GIW2</accession>
<evidence type="ECO:0000313" key="4">
    <source>
        <dbReference type="Proteomes" id="UP000235114"/>
    </source>
</evidence>
<keyword evidence="4" id="KW-1185">Reference proteome</keyword>
<reference evidence="1 3" key="1">
    <citation type="submission" date="2017-11" db="EMBL/GenBank/DDBJ databases">
        <title>Comparitive Functional Genomics of Dry Heat Resistant strains isolated from the Viking Spacecraft.</title>
        <authorList>
            <person name="Seuylemezian A."/>
            <person name="Cooper K."/>
            <person name="Vaishampayan P."/>
        </authorList>
    </citation>
    <scope>NUCLEOTIDE SEQUENCE [LARGE SCALE GENOMIC DNA]</scope>
    <source>
        <strain evidence="1 3">M4.6</strain>
    </source>
</reference>
<dbReference type="RefSeq" id="WP_101578367.1">
    <property type="nucleotide sequence ID" value="NZ_PGVA01000041.1"/>
</dbReference>
<dbReference type="InterPro" id="IPR045424">
    <property type="entry name" value="DUF6509"/>
</dbReference>
<dbReference type="Proteomes" id="UP000235114">
    <property type="component" value="Unassembled WGS sequence"/>
</dbReference>
<evidence type="ECO:0000313" key="2">
    <source>
        <dbReference type="EMBL" id="PLR99030.1"/>
    </source>
</evidence>
<dbReference type="EMBL" id="PGVA01000041">
    <property type="protein sequence ID" value="PLR80994.1"/>
    <property type="molecule type" value="Genomic_DNA"/>
</dbReference>
<proteinExistence type="predicted"/>
<organism evidence="1 3">
    <name type="scientific">Bacillus canaveralius</name>
    <dbReference type="NCBI Taxonomy" id="1403243"/>
    <lineage>
        <taxon>Bacteria</taxon>
        <taxon>Bacillati</taxon>
        <taxon>Bacillota</taxon>
        <taxon>Bacilli</taxon>
        <taxon>Bacillales</taxon>
        <taxon>Bacillaceae</taxon>
        <taxon>Bacillus</taxon>
    </lineage>
</organism>
<dbReference type="AlphaFoldDB" id="A0A2N5GIW2"/>
<sequence length="96" mass="11253">MNITEYTVEKIGDPFGILTGDRYDFFLRVEVPEDDELYMEAGLSLKVLFIVTEESEKIANYHFIDDATEKILEFELEEDEEEMVAAFCKEHYKEAL</sequence>